<dbReference type="AlphaFoldDB" id="A0AAD4DE70"/>
<proteinExistence type="predicted"/>
<reference evidence="2" key="1">
    <citation type="journal article" date="2020" name="Fungal Divers.">
        <title>Resolving the Mortierellaceae phylogeny through synthesis of multi-gene phylogenetics and phylogenomics.</title>
        <authorList>
            <person name="Vandepol N."/>
            <person name="Liber J."/>
            <person name="Desiro A."/>
            <person name="Na H."/>
            <person name="Kennedy M."/>
            <person name="Barry K."/>
            <person name="Grigoriev I.V."/>
            <person name="Miller A.N."/>
            <person name="O'Donnell K."/>
            <person name="Stajich J.E."/>
            <person name="Bonito G."/>
        </authorList>
    </citation>
    <scope>NUCLEOTIDE SEQUENCE</scope>
    <source>
        <strain evidence="2">NRRL 28262</strain>
    </source>
</reference>
<accession>A0AAD4DE70</accession>
<evidence type="ECO:0000313" key="2">
    <source>
        <dbReference type="EMBL" id="KAG0275565.1"/>
    </source>
</evidence>
<evidence type="ECO:0000313" key="3">
    <source>
        <dbReference type="Proteomes" id="UP001194580"/>
    </source>
</evidence>
<feature type="region of interest" description="Disordered" evidence="1">
    <location>
        <begin position="71"/>
        <end position="125"/>
    </location>
</feature>
<evidence type="ECO:0000256" key="1">
    <source>
        <dbReference type="SAM" id="MobiDB-lite"/>
    </source>
</evidence>
<sequence>MPIVVLSFGIKKRAVVFPLGGHLPTTSLSYLRYSKALHKIIIPNKHSKMNISTVTISIAKSDQDIQAVSVQLSSHFPEPADRQASTTEAQTKTEPQSTEGDSDYKNDRHFQEFLRRFGGKRKGRK</sequence>
<keyword evidence="3" id="KW-1185">Reference proteome</keyword>
<dbReference type="Proteomes" id="UP001194580">
    <property type="component" value="Unassembled WGS sequence"/>
</dbReference>
<protein>
    <submittedName>
        <fullName evidence="2">Uncharacterized protein</fullName>
    </submittedName>
</protein>
<organism evidence="2 3">
    <name type="scientific">Linnemannia exigua</name>
    <dbReference type="NCBI Taxonomy" id="604196"/>
    <lineage>
        <taxon>Eukaryota</taxon>
        <taxon>Fungi</taxon>
        <taxon>Fungi incertae sedis</taxon>
        <taxon>Mucoromycota</taxon>
        <taxon>Mortierellomycotina</taxon>
        <taxon>Mortierellomycetes</taxon>
        <taxon>Mortierellales</taxon>
        <taxon>Mortierellaceae</taxon>
        <taxon>Linnemannia</taxon>
    </lineage>
</organism>
<dbReference type="EMBL" id="JAAAIL010000464">
    <property type="protein sequence ID" value="KAG0275565.1"/>
    <property type="molecule type" value="Genomic_DNA"/>
</dbReference>
<feature type="compositionally biased region" description="Polar residues" evidence="1">
    <location>
        <begin position="83"/>
        <end position="99"/>
    </location>
</feature>
<comment type="caution">
    <text evidence="2">The sequence shown here is derived from an EMBL/GenBank/DDBJ whole genome shotgun (WGS) entry which is preliminary data.</text>
</comment>
<name>A0AAD4DE70_9FUNG</name>
<gene>
    <name evidence="2" type="ORF">BGZ95_008640</name>
</gene>
<feature type="compositionally biased region" description="Basic and acidic residues" evidence="1">
    <location>
        <begin position="102"/>
        <end position="115"/>
    </location>
</feature>